<dbReference type="SUPFAM" id="SSF57845">
    <property type="entry name" value="B-box zinc-binding domain"/>
    <property type="match status" value="1"/>
</dbReference>
<reference evidence="7" key="2">
    <citation type="submission" date="2025-09" db="UniProtKB">
        <authorList>
            <consortium name="Ensembl"/>
        </authorList>
    </citation>
    <scope>IDENTIFICATION</scope>
</reference>
<keyword evidence="1" id="KW-0479">Metal-binding</keyword>
<name>A0A8C4Q061_EPTBU</name>
<protein>
    <submittedName>
        <fullName evidence="7">Uncharacterized protein</fullName>
    </submittedName>
</protein>
<proteinExistence type="predicted"/>
<keyword evidence="2 4" id="KW-0863">Zinc-finger</keyword>
<dbReference type="InterPro" id="IPR001841">
    <property type="entry name" value="Znf_RING"/>
</dbReference>
<dbReference type="OMA" id="ELECTWI"/>
<dbReference type="PROSITE" id="PS50119">
    <property type="entry name" value="ZF_BBOX"/>
    <property type="match status" value="1"/>
</dbReference>
<organism evidence="7 8">
    <name type="scientific">Eptatretus burgeri</name>
    <name type="common">Inshore hagfish</name>
    <dbReference type="NCBI Taxonomy" id="7764"/>
    <lineage>
        <taxon>Eukaryota</taxon>
        <taxon>Metazoa</taxon>
        <taxon>Chordata</taxon>
        <taxon>Craniata</taxon>
        <taxon>Vertebrata</taxon>
        <taxon>Cyclostomata</taxon>
        <taxon>Myxini</taxon>
        <taxon>Myxiniformes</taxon>
        <taxon>Myxinidae</taxon>
        <taxon>Eptatretinae</taxon>
        <taxon>Eptatretus</taxon>
    </lineage>
</organism>
<dbReference type="InterPro" id="IPR017907">
    <property type="entry name" value="Znf_RING_CS"/>
</dbReference>
<dbReference type="InterPro" id="IPR013083">
    <property type="entry name" value="Znf_RING/FYVE/PHD"/>
</dbReference>
<evidence type="ECO:0000256" key="4">
    <source>
        <dbReference type="PROSITE-ProRule" id="PRU00024"/>
    </source>
</evidence>
<evidence type="ECO:0000256" key="2">
    <source>
        <dbReference type="ARBA" id="ARBA00022771"/>
    </source>
</evidence>
<feature type="domain" description="RING-type" evidence="5">
    <location>
        <begin position="17"/>
        <end position="60"/>
    </location>
</feature>
<evidence type="ECO:0000313" key="8">
    <source>
        <dbReference type="Proteomes" id="UP000694388"/>
    </source>
</evidence>
<dbReference type="SUPFAM" id="SSF57850">
    <property type="entry name" value="RING/U-box"/>
    <property type="match status" value="1"/>
</dbReference>
<dbReference type="Proteomes" id="UP000694388">
    <property type="component" value="Unplaced"/>
</dbReference>
<evidence type="ECO:0000313" key="7">
    <source>
        <dbReference type="Ensembl" id="ENSEBUP00000008008.1"/>
    </source>
</evidence>
<dbReference type="Gene3D" id="3.30.40.10">
    <property type="entry name" value="Zinc/RING finger domain, C3HC4 (zinc finger)"/>
    <property type="match status" value="1"/>
</dbReference>
<dbReference type="GO" id="GO:0008270">
    <property type="term" value="F:zinc ion binding"/>
    <property type="evidence" value="ECO:0007669"/>
    <property type="project" value="UniProtKB-KW"/>
</dbReference>
<dbReference type="InterPro" id="IPR027370">
    <property type="entry name" value="Znf-RING_euk"/>
</dbReference>
<dbReference type="Ensembl" id="ENSEBUT00000008500.1">
    <property type="protein sequence ID" value="ENSEBUP00000008008.1"/>
    <property type="gene ID" value="ENSEBUG00000005211.1"/>
</dbReference>
<evidence type="ECO:0000259" key="6">
    <source>
        <dbReference type="PROSITE" id="PS50119"/>
    </source>
</evidence>
<keyword evidence="8" id="KW-1185">Reference proteome</keyword>
<reference evidence="7" key="1">
    <citation type="submission" date="2025-08" db="UniProtKB">
        <authorList>
            <consortium name="Ensembl"/>
        </authorList>
    </citation>
    <scope>IDENTIFICATION</scope>
</reference>
<dbReference type="GeneTree" id="ENSGT01030000234583"/>
<dbReference type="AlphaFoldDB" id="A0A8C4Q061"/>
<evidence type="ECO:0000256" key="1">
    <source>
        <dbReference type="ARBA" id="ARBA00022723"/>
    </source>
</evidence>
<evidence type="ECO:0000256" key="3">
    <source>
        <dbReference type="ARBA" id="ARBA00022833"/>
    </source>
</evidence>
<dbReference type="Gene3D" id="3.30.160.60">
    <property type="entry name" value="Classic Zinc Finger"/>
    <property type="match status" value="1"/>
</dbReference>
<dbReference type="PANTHER" id="PTHR25465">
    <property type="entry name" value="B-BOX DOMAIN CONTAINING"/>
    <property type="match status" value="1"/>
</dbReference>
<dbReference type="Pfam" id="PF00643">
    <property type="entry name" value="zf-B_box"/>
    <property type="match status" value="1"/>
</dbReference>
<keyword evidence="3" id="KW-0862">Zinc</keyword>
<dbReference type="PANTHER" id="PTHR25465:SF31">
    <property type="entry name" value="RING-TYPE DOMAIN-CONTAINING PROTEIN"/>
    <property type="match status" value="1"/>
</dbReference>
<evidence type="ECO:0000259" key="5">
    <source>
        <dbReference type="PROSITE" id="PS50089"/>
    </source>
</evidence>
<dbReference type="PROSITE" id="PS50089">
    <property type="entry name" value="ZF_RING_2"/>
    <property type="match status" value="1"/>
</dbReference>
<sequence>MASSSSDVGDSLDELTCPVCFELYNEPTTLPCGHSFCLVCIETSWKSRGEDTGCVCPSCREVFPQKPKLKKNVTFANLVENLKLKKREIGLRVEVRDAEHGGVKVKEGVKSRGTDSYCELCKREAAKRCVPCGILCCVQHLKPHQLKGHKLVGPGVKIEELRCIEHEKPILLYCEDDGSLMCVMCTGEQHLNHNIVAVKIAHTELKRDSSMSLQSVRFINEQGDSSMSLSAARFINEFVCREIHQ</sequence>
<dbReference type="Pfam" id="PF13445">
    <property type="entry name" value="zf-RING_UBOX"/>
    <property type="match status" value="1"/>
</dbReference>
<dbReference type="PROSITE" id="PS00518">
    <property type="entry name" value="ZF_RING_1"/>
    <property type="match status" value="1"/>
</dbReference>
<dbReference type="SMART" id="SM00184">
    <property type="entry name" value="RING"/>
    <property type="match status" value="1"/>
</dbReference>
<dbReference type="InterPro" id="IPR051051">
    <property type="entry name" value="E3_ubiq-ligase_TRIM/RNF"/>
</dbReference>
<dbReference type="SMART" id="SM00336">
    <property type="entry name" value="BBOX"/>
    <property type="match status" value="1"/>
</dbReference>
<accession>A0A8C4Q061</accession>
<dbReference type="InterPro" id="IPR000315">
    <property type="entry name" value="Znf_B-box"/>
</dbReference>
<feature type="domain" description="B box-type" evidence="6">
    <location>
        <begin position="158"/>
        <end position="198"/>
    </location>
</feature>